<dbReference type="SFLD" id="SFLDS00029">
    <property type="entry name" value="Radical_SAM"/>
    <property type="match status" value="1"/>
</dbReference>
<dbReference type="PATRIC" id="fig|1579979.3.peg.1751"/>
<evidence type="ECO:0000256" key="13">
    <source>
        <dbReference type="ARBA" id="ARBA00030756"/>
    </source>
</evidence>
<evidence type="ECO:0000256" key="10">
    <source>
        <dbReference type="ARBA" id="ARBA00023004"/>
    </source>
</evidence>
<dbReference type="GO" id="GO:0051539">
    <property type="term" value="F:4 iron, 4 sulfur cluster binding"/>
    <property type="evidence" value="ECO:0007669"/>
    <property type="project" value="UniProtKB-KW"/>
</dbReference>
<feature type="binding site" evidence="14">
    <location>
        <position position="128"/>
    </location>
    <ligand>
        <name>[4Fe-4S] cluster</name>
        <dbReference type="ChEBI" id="CHEBI:49883"/>
        <note>4Fe-4S-S-AdoMet</note>
    </ligand>
</feature>
<evidence type="ECO:0000256" key="1">
    <source>
        <dbReference type="ARBA" id="ARBA00001352"/>
    </source>
</evidence>
<name>A0A0K0XWR9_9GAMM</name>
<dbReference type="KEGG" id="wma:WM2015_1707"/>
<dbReference type="GO" id="GO:0016853">
    <property type="term" value="F:isomerase activity"/>
    <property type="evidence" value="ECO:0007669"/>
    <property type="project" value="UniProtKB-KW"/>
</dbReference>
<evidence type="ECO:0000256" key="7">
    <source>
        <dbReference type="ARBA" id="ARBA00022691"/>
    </source>
</evidence>
<dbReference type="CDD" id="cd01335">
    <property type="entry name" value="Radical_SAM"/>
    <property type="match status" value="1"/>
</dbReference>
<dbReference type="InterPro" id="IPR003739">
    <property type="entry name" value="Lys_aminomutase/Glu_NH3_mut"/>
</dbReference>
<dbReference type="Pfam" id="PF04055">
    <property type="entry name" value="Radical_SAM"/>
    <property type="match status" value="1"/>
</dbReference>
<accession>A0A0K0XWR9</accession>
<dbReference type="NCBIfam" id="TIGR03821">
    <property type="entry name" value="EFP_modif_epmB"/>
    <property type="match status" value="1"/>
</dbReference>
<keyword evidence="9 15" id="KW-0663">Pyridoxal phosphate</keyword>
<dbReference type="RefSeq" id="WP_049725663.1">
    <property type="nucleotide sequence ID" value="NZ_JACHIC010000001.1"/>
</dbReference>
<keyword evidence="10" id="KW-0408">Iron</keyword>
<reference evidence="18" key="1">
    <citation type="submission" date="2015-07" db="EMBL/GenBank/DDBJ databases">
        <authorList>
            <person name="Kim K.M."/>
        </authorList>
    </citation>
    <scope>NUCLEOTIDE SEQUENCE [LARGE SCALE GENOMIC DNA]</scope>
    <source>
        <strain evidence="18">KCTC 42284</strain>
    </source>
</reference>
<feature type="domain" description="Radical SAM core" evidence="16">
    <location>
        <begin position="107"/>
        <end position="319"/>
    </location>
</feature>
<comment type="cofactor">
    <cofactor evidence="3">
        <name>[4Fe-4S] cluster</name>
        <dbReference type="ChEBI" id="CHEBI:49883"/>
    </cofactor>
</comment>
<evidence type="ECO:0000313" key="18">
    <source>
        <dbReference type="Proteomes" id="UP000066624"/>
    </source>
</evidence>
<dbReference type="InterPro" id="IPR013785">
    <property type="entry name" value="Aldolase_TIM"/>
</dbReference>
<feature type="modified residue" description="N6-(pyridoxal phosphate)lysine" evidence="15">
    <location>
        <position position="333"/>
    </location>
</feature>
<dbReference type="InterPro" id="IPR058240">
    <property type="entry name" value="rSAM_sf"/>
</dbReference>
<sequence length="337" mass="38019">MQSPILARSPSTPKPSLWRDELRQAFRQPGPLLDFLGLSRAQLSLPDAQPFPMLVPRAFAARMEQGRADDPLLRQVLPDPGELESVPGFVADPVGDAASRRHRGLLHKYHGRVLLITTGACAVHCRYCFRQSYPYASDHFDEAGLDHLIEYLLEHPEVEEVILSGGDPLMLDTRRLQGLTDRLRAVGSLRRLRLHTRLPIVLPSRIDEELLAWLQSLPWSTVVVVHANHAREFDADVDRAMARLRGAGAVLFNQSVLLRGVNDDEQAMIALMQRSFEAGVVPYYLHLLDRVEGAARFECDRRTALRLLDVMRRRLSGYLVPRLVREEAGAPYKLPVL</sequence>
<dbReference type="SFLD" id="SFLDF00314">
    <property type="entry name" value="L-lysine_2_3-aminomutase_(yjeK"/>
    <property type="match status" value="1"/>
</dbReference>
<dbReference type="PIRSF" id="PIRSF004911">
    <property type="entry name" value="DUF160"/>
    <property type="match status" value="1"/>
</dbReference>
<evidence type="ECO:0000256" key="14">
    <source>
        <dbReference type="PIRSR" id="PIRSR004911-1"/>
    </source>
</evidence>
<keyword evidence="18" id="KW-1185">Reference proteome</keyword>
<gene>
    <name evidence="17" type="ORF">WM2015_1707</name>
</gene>
<feature type="binding site" evidence="14">
    <location>
        <position position="121"/>
    </location>
    <ligand>
        <name>[4Fe-4S] cluster</name>
        <dbReference type="ChEBI" id="CHEBI:49883"/>
        <note>4Fe-4S-S-AdoMet</note>
    </ligand>
</feature>
<comment type="cofactor">
    <cofactor evidence="2 15">
        <name>pyridoxal 5'-phosphate</name>
        <dbReference type="ChEBI" id="CHEBI:597326"/>
    </cofactor>
</comment>
<comment type="similarity">
    <text evidence="4">Belongs to the radical SAM superfamily. KamA family.</text>
</comment>
<evidence type="ECO:0000259" key="16">
    <source>
        <dbReference type="PROSITE" id="PS51918"/>
    </source>
</evidence>
<keyword evidence="12" id="KW-0413">Isomerase</keyword>
<dbReference type="Proteomes" id="UP000066624">
    <property type="component" value="Chromosome"/>
</dbReference>
<keyword evidence="6 14" id="KW-0004">4Fe-4S</keyword>
<proteinExistence type="inferred from homology"/>
<dbReference type="PANTHER" id="PTHR30538">
    <property type="entry name" value="LYSINE 2,3-AMINOMUTASE-RELATED"/>
    <property type="match status" value="1"/>
</dbReference>
<evidence type="ECO:0000256" key="2">
    <source>
        <dbReference type="ARBA" id="ARBA00001933"/>
    </source>
</evidence>
<evidence type="ECO:0000256" key="9">
    <source>
        <dbReference type="ARBA" id="ARBA00022898"/>
    </source>
</evidence>
<evidence type="ECO:0000256" key="12">
    <source>
        <dbReference type="ARBA" id="ARBA00023235"/>
    </source>
</evidence>
<dbReference type="PROSITE" id="PS51918">
    <property type="entry name" value="RADICAL_SAM"/>
    <property type="match status" value="1"/>
</dbReference>
<keyword evidence="8 14" id="KW-0479">Metal-binding</keyword>
<feature type="binding site" evidence="14">
    <location>
        <position position="125"/>
    </location>
    <ligand>
        <name>[4Fe-4S] cluster</name>
        <dbReference type="ChEBI" id="CHEBI:49883"/>
        <note>4Fe-4S-S-AdoMet</note>
    </ligand>
</feature>
<dbReference type="EMBL" id="CP012154">
    <property type="protein sequence ID" value="AKS42077.1"/>
    <property type="molecule type" value="Genomic_DNA"/>
</dbReference>
<dbReference type="NCBIfam" id="TIGR00238">
    <property type="entry name" value="KamA family radical SAM protein"/>
    <property type="match status" value="1"/>
</dbReference>
<dbReference type="STRING" id="1579979.WM2015_1707"/>
<dbReference type="InterPro" id="IPR007197">
    <property type="entry name" value="rSAM"/>
</dbReference>
<protein>
    <recommendedName>
        <fullName evidence="5">L-lysine 2,3-aminomutase</fullName>
    </recommendedName>
    <alternativeName>
        <fullName evidence="13">EF-P post-translational modification enzyme B</fullName>
    </alternativeName>
</protein>
<evidence type="ECO:0000256" key="3">
    <source>
        <dbReference type="ARBA" id="ARBA00001966"/>
    </source>
</evidence>
<dbReference type="OrthoDB" id="9770937at2"/>
<dbReference type="SFLD" id="SFLDG01070">
    <property type="entry name" value="PLP-dependent"/>
    <property type="match status" value="1"/>
</dbReference>
<dbReference type="GO" id="GO:0046872">
    <property type="term" value="F:metal ion binding"/>
    <property type="evidence" value="ECO:0007669"/>
    <property type="project" value="UniProtKB-KW"/>
</dbReference>
<dbReference type="PANTHER" id="PTHR30538:SF1">
    <property type="entry name" value="L-LYSINE 2,3-AMINOMUTASE"/>
    <property type="match status" value="1"/>
</dbReference>
<dbReference type="SUPFAM" id="SSF102114">
    <property type="entry name" value="Radical SAM enzymes"/>
    <property type="match status" value="1"/>
</dbReference>
<evidence type="ECO:0000256" key="5">
    <source>
        <dbReference type="ARBA" id="ARBA00022363"/>
    </source>
</evidence>
<dbReference type="AlphaFoldDB" id="A0A0K0XWR9"/>
<organism evidence="17 18">
    <name type="scientific">Wenzhouxiangella marina</name>
    <dbReference type="NCBI Taxonomy" id="1579979"/>
    <lineage>
        <taxon>Bacteria</taxon>
        <taxon>Pseudomonadati</taxon>
        <taxon>Pseudomonadota</taxon>
        <taxon>Gammaproteobacteria</taxon>
        <taxon>Chromatiales</taxon>
        <taxon>Wenzhouxiangellaceae</taxon>
        <taxon>Wenzhouxiangella</taxon>
    </lineage>
</organism>
<evidence type="ECO:0000256" key="8">
    <source>
        <dbReference type="ARBA" id="ARBA00022723"/>
    </source>
</evidence>
<keyword evidence="7" id="KW-0949">S-adenosyl-L-methionine</keyword>
<comment type="catalytic activity">
    <reaction evidence="1">
        <text>L-lysine = D-beta-lysine</text>
        <dbReference type="Rhea" id="RHEA:44148"/>
        <dbReference type="ChEBI" id="CHEBI:32551"/>
        <dbReference type="ChEBI" id="CHEBI:84138"/>
    </reaction>
</comment>
<evidence type="ECO:0000256" key="15">
    <source>
        <dbReference type="PIRSR" id="PIRSR603739-50"/>
    </source>
</evidence>
<evidence type="ECO:0000256" key="4">
    <source>
        <dbReference type="ARBA" id="ARBA00008703"/>
    </source>
</evidence>
<dbReference type="Gene3D" id="3.20.20.70">
    <property type="entry name" value="Aldolase class I"/>
    <property type="match status" value="1"/>
</dbReference>
<keyword evidence="11 14" id="KW-0411">Iron-sulfur</keyword>
<evidence type="ECO:0000256" key="6">
    <source>
        <dbReference type="ARBA" id="ARBA00022485"/>
    </source>
</evidence>
<evidence type="ECO:0000313" key="17">
    <source>
        <dbReference type="EMBL" id="AKS42077.1"/>
    </source>
</evidence>
<evidence type="ECO:0000256" key="11">
    <source>
        <dbReference type="ARBA" id="ARBA00023014"/>
    </source>
</evidence>
<dbReference type="InterPro" id="IPR022462">
    <property type="entry name" value="EpmB"/>
</dbReference>